<feature type="transmembrane region" description="Helical" evidence="7">
    <location>
        <begin position="257"/>
        <end position="280"/>
    </location>
</feature>
<evidence type="ECO:0000259" key="8">
    <source>
        <dbReference type="Pfam" id="PF20684"/>
    </source>
</evidence>
<evidence type="ECO:0000256" key="7">
    <source>
        <dbReference type="SAM" id="Phobius"/>
    </source>
</evidence>
<accession>A0A9P5HHB6</accession>
<name>A0A9P5HHB6_9HYPO</name>
<comment type="similarity">
    <text evidence="5">Belongs to the SAT4 family.</text>
</comment>
<sequence length="366" mass="41446">MFTTQNATAAYCLHPVRNRTATFVNVTIIFGTLTGVFVIGRFGIKFFILDRDFGLDDLFVLLAFLCGLPSTVMNIYGTAGHGEGQDIWTLEFQQIYDFSYWFYVLEVVYFAQVSILKMAFLFFYLRIFSGPAQKVLWGTIIFNALYGVAFVFLAAFQCTPVSFFWNGWDGEHPGKCLNTAAIGWANASVSVALDIWMLGIPLWCVRNLNMNWKKKLGVAFIVTVVSIIRLQYIISLGSSHNATYDQLDISVWSTIEINVGIMCTCLPAIRIMLVRFFPVLRSTIRDTRKSSNYKDNSRPRTKLSSRDDSKAIPENGIELKRTFRVQYTEGDEARLVSPRDMGSRGFTGSRTSPTVFFSAKYVNLKL</sequence>
<feature type="transmembrane region" description="Helical" evidence="7">
    <location>
        <begin position="100"/>
        <end position="123"/>
    </location>
</feature>
<organism evidence="9 10">
    <name type="scientific">Cylindrodendrum hubeiense</name>
    <dbReference type="NCBI Taxonomy" id="595255"/>
    <lineage>
        <taxon>Eukaryota</taxon>
        <taxon>Fungi</taxon>
        <taxon>Dikarya</taxon>
        <taxon>Ascomycota</taxon>
        <taxon>Pezizomycotina</taxon>
        <taxon>Sordariomycetes</taxon>
        <taxon>Hypocreomycetidae</taxon>
        <taxon>Hypocreales</taxon>
        <taxon>Nectriaceae</taxon>
        <taxon>Cylindrodendrum</taxon>
    </lineage>
</organism>
<feature type="transmembrane region" description="Helical" evidence="7">
    <location>
        <begin position="135"/>
        <end position="156"/>
    </location>
</feature>
<evidence type="ECO:0000256" key="4">
    <source>
        <dbReference type="ARBA" id="ARBA00023136"/>
    </source>
</evidence>
<evidence type="ECO:0000256" key="2">
    <source>
        <dbReference type="ARBA" id="ARBA00022692"/>
    </source>
</evidence>
<dbReference type="GO" id="GO:0016020">
    <property type="term" value="C:membrane"/>
    <property type="evidence" value="ECO:0007669"/>
    <property type="project" value="UniProtKB-SubCell"/>
</dbReference>
<dbReference type="Proteomes" id="UP000722485">
    <property type="component" value="Unassembled WGS sequence"/>
</dbReference>
<feature type="transmembrane region" description="Helical" evidence="7">
    <location>
        <begin position="23"/>
        <end position="47"/>
    </location>
</feature>
<keyword evidence="4 7" id="KW-0472">Membrane</keyword>
<gene>
    <name evidence="9" type="ORF">G7Z17_g2671</name>
</gene>
<feature type="region of interest" description="Disordered" evidence="6">
    <location>
        <begin position="289"/>
        <end position="309"/>
    </location>
</feature>
<keyword evidence="3 7" id="KW-1133">Transmembrane helix</keyword>
<protein>
    <recommendedName>
        <fullName evidence="8">Rhodopsin domain-containing protein</fullName>
    </recommendedName>
</protein>
<feature type="transmembrane region" description="Helical" evidence="7">
    <location>
        <begin position="59"/>
        <end position="80"/>
    </location>
</feature>
<dbReference type="InterPro" id="IPR049326">
    <property type="entry name" value="Rhodopsin_dom_fungi"/>
</dbReference>
<feature type="transmembrane region" description="Helical" evidence="7">
    <location>
        <begin position="216"/>
        <end position="237"/>
    </location>
</feature>
<comment type="subcellular location">
    <subcellularLocation>
        <location evidence="1">Membrane</location>
        <topology evidence="1">Multi-pass membrane protein</topology>
    </subcellularLocation>
</comment>
<dbReference type="AlphaFoldDB" id="A0A9P5HHB6"/>
<dbReference type="Pfam" id="PF20684">
    <property type="entry name" value="Fung_rhodopsin"/>
    <property type="match status" value="1"/>
</dbReference>
<comment type="caution">
    <text evidence="9">The sequence shown here is derived from an EMBL/GenBank/DDBJ whole genome shotgun (WGS) entry which is preliminary data.</text>
</comment>
<evidence type="ECO:0000256" key="3">
    <source>
        <dbReference type="ARBA" id="ARBA00022989"/>
    </source>
</evidence>
<dbReference type="PANTHER" id="PTHR33048">
    <property type="entry name" value="PTH11-LIKE INTEGRAL MEMBRANE PROTEIN (AFU_ORTHOLOGUE AFUA_5G11245)"/>
    <property type="match status" value="1"/>
</dbReference>
<evidence type="ECO:0000313" key="10">
    <source>
        <dbReference type="Proteomes" id="UP000722485"/>
    </source>
</evidence>
<dbReference type="InterPro" id="IPR052337">
    <property type="entry name" value="SAT4-like"/>
</dbReference>
<dbReference type="PANTHER" id="PTHR33048:SF143">
    <property type="entry name" value="EXTRACELLULAR MEMBRANE PROTEIN CFEM DOMAIN-CONTAINING PROTEIN-RELATED"/>
    <property type="match status" value="1"/>
</dbReference>
<proteinExistence type="inferred from homology"/>
<dbReference type="OrthoDB" id="2496787at2759"/>
<evidence type="ECO:0000313" key="9">
    <source>
        <dbReference type="EMBL" id="KAF7554798.1"/>
    </source>
</evidence>
<evidence type="ECO:0000256" key="6">
    <source>
        <dbReference type="SAM" id="MobiDB-lite"/>
    </source>
</evidence>
<evidence type="ECO:0000256" key="1">
    <source>
        <dbReference type="ARBA" id="ARBA00004141"/>
    </source>
</evidence>
<keyword evidence="2 7" id="KW-0812">Transmembrane</keyword>
<keyword evidence="10" id="KW-1185">Reference proteome</keyword>
<feature type="domain" description="Rhodopsin" evidence="8">
    <location>
        <begin position="48"/>
        <end position="274"/>
    </location>
</feature>
<reference evidence="9" key="1">
    <citation type="submission" date="2020-03" db="EMBL/GenBank/DDBJ databases">
        <title>Draft Genome Sequence of Cylindrodendrum hubeiense.</title>
        <authorList>
            <person name="Buettner E."/>
            <person name="Kellner H."/>
        </authorList>
    </citation>
    <scope>NUCLEOTIDE SEQUENCE</scope>
    <source>
        <strain evidence="9">IHI 201604</strain>
    </source>
</reference>
<dbReference type="EMBL" id="JAANBB010000028">
    <property type="protein sequence ID" value="KAF7554798.1"/>
    <property type="molecule type" value="Genomic_DNA"/>
</dbReference>
<evidence type="ECO:0000256" key="5">
    <source>
        <dbReference type="ARBA" id="ARBA00038359"/>
    </source>
</evidence>